<evidence type="ECO:0000313" key="3">
    <source>
        <dbReference type="Proteomes" id="UP001371456"/>
    </source>
</evidence>
<name>A0AAN8SVK1_SOLBU</name>
<protein>
    <submittedName>
        <fullName evidence="2">Uncharacterized protein</fullName>
    </submittedName>
</protein>
<organism evidence="2 3">
    <name type="scientific">Solanum bulbocastanum</name>
    <name type="common">Wild potato</name>
    <dbReference type="NCBI Taxonomy" id="147425"/>
    <lineage>
        <taxon>Eukaryota</taxon>
        <taxon>Viridiplantae</taxon>
        <taxon>Streptophyta</taxon>
        <taxon>Embryophyta</taxon>
        <taxon>Tracheophyta</taxon>
        <taxon>Spermatophyta</taxon>
        <taxon>Magnoliopsida</taxon>
        <taxon>eudicotyledons</taxon>
        <taxon>Gunneridae</taxon>
        <taxon>Pentapetalae</taxon>
        <taxon>asterids</taxon>
        <taxon>lamiids</taxon>
        <taxon>Solanales</taxon>
        <taxon>Solanaceae</taxon>
        <taxon>Solanoideae</taxon>
        <taxon>Solaneae</taxon>
        <taxon>Solanum</taxon>
    </lineage>
</organism>
<sequence>MYHQFRHMMDKEEPVSSSGGSIGMVNMTAKHLYKYSPFGKSIHSENSGNLLSIF</sequence>
<comment type="caution">
    <text evidence="2">The sequence shown here is derived from an EMBL/GenBank/DDBJ whole genome shotgun (WGS) entry which is preliminary data.</text>
</comment>
<gene>
    <name evidence="2" type="ORF">RDI58_028775</name>
</gene>
<evidence type="ECO:0000256" key="1">
    <source>
        <dbReference type="SAM" id="MobiDB-lite"/>
    </source>
</evidence>
<accession>A0AAN8SVK1</accession>
<dbReference type="AlphaFoldDB" id="A0AAN8SVK1"/>
<dbReference type="EMBL" id="JBANQN010000012">
    <property type="protein sequence ID" value="KAK6773537.1"/>
    <property type="molecule type" value="Genomic_DNA"/>
</dbReference>
<feature type="region of interest" description="Disordered" evidence="1">
    <location>
        <begin position="1"/>
        <end position="20"/>
    </location>
</feature>
<proteinExistence type="predicted"/>
<dbReference type="Proteomes" id="UP001371456">
    <property type="component" value="Unassembled WGS sequence"/>
</dbReference>
<evidence type="ECO:0000313" key="2">
    <source>
        <dbReference type="EMBL" id="KAK6773537.1"/>
    </source>
</evidence>
<reference evidence="2 3" key="1">
    <citation type="submission" date="2024-02" db="EMBL/GenBank/DDBJ databases">
        <title>de novo genome assembly of Solanum bulbocastanum strain 11H21.</title>
        <authorList>
            <person name="Hosaka A.J."/>
        </authorList>
    </citation>
    <scope>NUCLEOTIDE SEQUENCE [LARGE SCALE GENOMIC DNA]</scope>
    <source>
        <tissue evidence="2">Young leaves</tissue>
    </source>
</reference>
<keyword evidence="3" id="KW-1185">Reference proteome</keyword>